<dbReference type="PANTHER" id="PTHR30294">
    <property type="entry name" value="MEMBRANE COMPONENT OF ABC TRANSPORTER YHHJ-RELATED"/>
    <property type="match status" value="1"/>
</dbReference>
<protein>
    <submittedName>
        <fullName evidence="8">ABC transporter permease [Lactobacillus sp.]</fullName>
    </submittedName>
</protein>
<dbReference type="PANTHER" id="PTHR30294:SF29">
    <property type="entry name" value="MULTIDRUG ABC TRANSPORTER PERMEASE YBHS-RELATED"/>
    <property type="match status" value="1"/>
</dbReference>
<keyword evidence="5 6" id="KW-0472">Membrane</keyword>
<organism evidence="8 9">
    <name type="scientific">Lactiplantibacillus mudanjiangensis</name>
    <dbReference type="NCBI Taxonomy" id="1296538"/>
    <lineage>
        <taxon>Bacteria</taxon>
        <taxon>Bacillati</taxon>
        <taxon>Bacillota</taxon>
        <taxon>Bacilli</taxon>
        <taxon>Lactobacillales</taxon>
        <taxon>Lactobacillaceae</taxon>
        <taxon>Lactiplantibacillus</taxon>
    </lineage>
</organism>
<evidence type="ECO:0000256" key="1">
    <source>
        <dbReference type="ARBA" id="ARBA00004651"/>
    </source>
</evidence>
<evidence type="ECO:0000259" key="7">
    <source>
        <dbReference type="Pfam" id="PF12698"/>
    </source>
</evidence>
<dbReference type="OrthoDB" id="9768837at2"/>
<proteinExistence type="predicted"/>
<keyword evidence="2" id="KW-1003">Cell membrane</keyword>
<dbReference type="Pfam" id="PF12698">
    <property type="entry name" value="ABC2_membrane_3"/>
    <property type="match status" value="1"/>
</dbReference>
<dbReference type="InterPro" id="IPR051449">
    <property type="entry name" value="ABC-2_transporter_component"/>
</dbReference>
<feature type="transmembrane region" description="Helical" evidence="6">
    <location>
        <begin position="222"/>
        <end position="247"/>
    </location>
</feature>
<gene>
    <name evidence="8" type="ORF">MUDAN_MDHGFNIF_02252</name>
</gene>
<reference evidence="8 9" key="1">
    <citation type="submission" date="2018-11" db="EMBL/GenBank/DDBJ databases">
        <authorList>
            <person name="Wuyts S."/>
        </authorList>
    </citation>
    <scope>NUCLEOTIDE SEQUENCE [LARGE SCALE GENOMIC DNA]</scope>
    <source>
        <strain evidence="8">Lactobacillus mudanjiangensis AMBF249</strain>
    </source>
</reference>
<feature type="transmembrane region" description="Helical" evidence="6">
    <location>
        <begin position="358"/>
        <end position="379"/>
    </location>
</feature>
<sequence length="406" mass="44932">MNKTWIVTSETYLRQTKSWSFLMLILMPFLFIGLTFGISYVATPSQDKSDIAVISTDHSLRQSFLDNSDVATTTKYKSVKAAQQATTKSDINGYLVLKVVNHQQVQAVFHGPNEISSGDQAKIQRFLSTVQTQMNVHDAKLTTSQTKALARQLQFKQQLQQKTASNKAAKRISFYILVFFVYLILTTYSSITAQEIAAEKGTKIMEVIFSSTTPRKYFNGKVYGVLLMIVTQLLVYLLGGALVVQLAQHSRATQQLWQQNASVIGKVLHNLLSINLIFALAAVLLYTVVSAFCGALVTRVEDAGKASQPVIYMNLLTFVMAMAFQGSPTSGIVKVFSYIPFFSSYLMPLRLINNTATTSAALISLAILLATVIGSMWYIGKIYGGLMLQTDELGFWGNLKRGLSLK</sequence>
<keyword evidence="4 6" id="KW-1133">Transmembrane helix</keyword>
<evidence type="ECO:0000256" key="5">
    <source>
        <dbReference type="ARBA" id="ARBA00023136"/>
    </source>
</evidence>
<dbReference type="InterPro" id="IPR013525">
    <property type="entry name" value="ABC2_TM"/>
</dbReference>
<evidence type="ECO:0000256" key="3">
    <source>
        <dbReference type="ARBA" id="ARBA00022692"/>
    </source>
</evidence>
<feature type="transmembrane region" description="Helical" evidence="6">
    <location>
        <begin position="172"/>
        <end position="191"/>
    </location>
</feature>
<dbReference type="Proteomes" id="UP000289996">
    <property type="component" value="Unassembled WGS sequence"/>
</dbReference>
<keyword evidence="9" id="KW-1185">Reference proteome</keyword>
<comment type="subcellular location">
    <subcellularLocation>
        <location evidence="1">Cell membrane</location>
        <topology evidence="1">Multi-pass membrane protein</topology>
    </subcellularLocation>
</comment>
<dbReference type="AlphaFoldDB" id="A0A660DZ19"/>
<feature type="transmembrane region" description="Helical" evidence="6">
    <location>
        <begin position="268"/>
        <end position="297"/>
    </location>
</feature>
<evidence type="ECO:0000256" key="4">
    <source>
        <dbReference type="ARBA" id="ARBA00022989"/>
    </source>
</evidence>
<evidence type="ECO:0000313" key="8">
    <source>
        <dbReference type="EMBL" id="VDG27363.1"/>
    </source>
</evidence>
<accession>A0A660DZ19</accession>
<evidence type="ECO:0000313" key="9">
    <source>
        <dbReference type="Proteomes" id="UP000289996"/>
    </source>
</evidence>
<feature type="transmembrane region" description="Helical" evidence="6">
    <location>
        <begin position="20"/>
        <end position="42"/>
    </location>
</feature>
<dbReference type="GO" id="GO:0140359">
    <property type="term" value="F:ABC-type transporter activity"/>
    <property type="evidence" value="ECO:0007669"/>
    <property type="project" value="InterPro"/>
</dbReference>
<dbReference type="RefSeq" id="WP_130851374.1">
    <property type="nucleotide sequence ID" value="NZ_UYIG01000013.1"/>
</dbReference>
<dbReference type="EMBL" id="UYIG01000013">
    <property type="protein sequence ID" value="VDG27363.1"/>
    <property type="molecule type" value="Genomic_DNA"/>
</dbReference>
<feature type="transmembrane region" description="Helical" evidence="6">
    <location>
        <begin position="309"/>
        <end position="328"/>
    </location>
</feature>
<name>A0A660DZ19_9LACO</name>
<evidence type="ECO:0000256" key="6">
    <source>
        <dbReference type="SAM" id="Phobius"/>
    </source>
</evidence>
<keyword evidence="3 6" id="KW-0812">Transmembrane</keyword>
<evidence type="ECO:0000256" key="2">
    <source>
        <dbReference type="ARBA" id="ARBA00022475"/>
    </source>
</evidence>
<dbReference type="GO" id="GO:0005886">
    <property type="term" value="C:plasma membrane"/>
    <property type="evidence" value="ECO:0007669"/>
    <property type="project" value="UniProtKB-SubCell"/>
</dbReference>
<feature type="domain" description="ABC-2 type transporter transmembrane" evidence="7">
    <location>
        <begin position="19"/>
        <end position="377"/>
    </location>
</feature>